<proteinExistence type="predicted"/>
<sequence length="55" mass="6421">MQEESNKDMEEEKTSKPVDEITEIKYEVVNACVMWNSISEQKIKNGVAQTRYLLL</sequence>
<name>X0CSB4_FUSOX</name>
<dbReference type="AlphaFoldDB" id="X0CSB4"/>
<dbReference type="OrthoDB" id="5093080at2759"/>
<accession>X0CSB4</accession>
<organism evidence="1 2">
    <name type="scientific">Fusarium oxysporum f. sp. raphani 54005</name>
    <dbReference type="NCBI Taxonomy" id="1089458"/>
    <lineage>
        <taxon>Eukaryota</taxon>
        <taxon>Fungi</taxon>
        <taxon>Dikarya</taxon>
        <taxon>Ascomycota</taxon>
        <taxon>Pezizomycotina</taxon>
        <taxon>Sordariomycetes</taxon>
        <taxon>Hypocreomycetidae</taxon>
        <taxon>Hypocreales</taxon>
        <taxon>Nectriaceae</taxon>
        <taxon>Fusarium</taxon>
        <taxon>Fusarium oxysporum species complex</taxon>
    </lineage>
</organism>
<dbReference type="Proteomes" id="UP000030663">
    <property type="component" value="Unassembled WGS sequence"/>
</dbReference>
<dbReference type="HOGENOM" id="CLU_3032465_0_0_1"/>
<gene>
    <name evidence="1" type="ORF">FOQG_10502</name>
</gene>
<reference evidence="1 2" key="1">
    <citation type="submission" date="2011-11" db="EMBL/GenBank/DDBJ databases">
        <title>The Genome Sequence of Fusarium oxysporum PHW815.</title>
        <authorList>
            <consortium name="The Broad Institute Genome Sequencing Platform"/>
            <person name="Ma L.-J."/>
            <person name="Gale L.R."/>
            <person name="Schwartz D.C."/>
            <person name="Zhou S."/>
            <person name="Corby-Kistler H."/>
            <person name="Young S.K."/>
            <person name="Zeng Q."/>
            <person name="Gargeya S."/>
            <person name="Fitzgerald M."/>
            <person name="Haas B."/>
            <person name="Abouelleil A."/>
            <person name="Alvarado L."/>
            <person name="Arachchi H.M."/>
            <person name="Berlin A."/>
            <person name="Brown A."/>
            <person name="Chapman S.B."/>
            <person name="Chen Z."/>
            <person name="Dunbar C."/>
            <person name="Freedman E."/>
            <person name="Gearin G."/>
            <person name="Goldberg J."/>
            <person name="Griggs A."/>
            <person name="Gujja S."/>
            <person name="Heiman D."/>
            <person name="Howarth C."/>
            <person name="Larson L."/>
            <person name="Lui A."/>
            <person name="MacDonald P.J.P."/>
            <person name="Montmayeur A."/>
            <person name="Murphy C."/>
            <person name="Neiman D."/>
            <person name="Pearson M."/>
            <person name="Priest M."/>
            <person name="Roberts A."/>
            <person name="Saif S."/>
            <person name="Shea T."/>
            <person name="Shenoy N."/>
            <person name="Sisk P."/>
            <person name="Stolte C."/>
            <person name="Sykes S."/>
            <person name="Wortman J."/>
            <person name="Nusbaum C."/>
            <person name="Birren B."/>
        </authorList>
    </citation>
    <scope>NUCLEOTIDE SEQUENCE [LARGE SCALE GENOMIC DNA]</scope>
    <source>
        <strain evidence="1 2">54005</strain>
    </source>
</reference>
<evidence type="ECO:0000313" key="2">
    <source>
        <dbReference type="Proteomes" id="UP000030663"/>
    </source>
</evidence>
<protein>
    <submittedName>
        <fullName evidence="1">Uncharacterized protein</fullName>
    </submittedName>
</protein>
<keyword evidence="2" id="KW-1185">Reference proteome</keyword>
<dbReference type="EMBL" id="JH658389">
    <property type="protein sequence ID" value="EXK85407.1"/>
    <property type="molecule type" value="Genomic_DNA"/>
</dbReference>
<evidence type="ECO:0000313" key="1">
    <source>
        <dbReference type="EMBL" id="EXK85407.1"/>
    </source>
</evidence>